<feature type="region of interest" description="Disordered" evidence="1">
    <location>
        <begin position="213"/>
        <end position="236"/>
    </location>
</feature>
<protein>
    <recommendedName>
        <fullName evidence="2">FAR1 domain-containing protein</fullName>
    </recommendedName>
</protein>
<name>A0AAV6I1J0_9ERIC</name>
<feature type="compositionally biased region" description="Basic residues" evidence="1">
    <location>
        <begin position="160"/>
        <end position="169"/>
    </location>
</feature>
<proteinExistence type="predicted"/>
<dbReference type="Pfam" id="PF03101">
    <property type="entry name" value="FAR1"/>
    <property type="match status" value="1"/>
</dbReference>
<dbReference type="AlphaFoldDB" id="A0AAV6I1J0"/>
<feature type="compositionally biased region" description="Low complexity" evidence="1">
    <location>
        <begin position="213"/>
        <end position="223"/>
    </location>
</feature>
<dbReference type="PANTHER" id="PTHR46328">
    <property type="entry name" value="FAR-RED IMPAIRED RESPONSIVE (FAR1) FAMILY PROTEIN-RELATED"/>
    <property type="match status" value="1"/>
</dbReference>
<feature type="domain" description="FAR1" evidence="2">
    <location>
        <begin position="75"/>
        <end position="147"/>
    </location>
</feature>
<evidence type="ECO:0000259" key="2">
    <source>
        <dbReference type="Pfam" id="PF03101"/>
    </source>
</evidence>
<keyword evidence="4" id="KW-1185">Reference proteome</keyword>
<reference evidence="3" key="1">
    <citation type="submission" date="2020-08" db="EMBL/GenBank/DDBJ databases">
        <title>Plant Genome Project.</title>
        <authorList>
            <person name="Zhang R.-G."/>
        </authorList>
    </citation>
    <scope>NUCLEOTIDE SEQUENCE</scope>
    <source>
        <strain evidence="3">WSP0</strain>
        <tissue evidence="3">Leaf</tissue>
    </source>
</reference>
<feature type="compositionally biased region" description="Polar residues" evidence="1">
    <location>
        <begin position="224"/>
        <end position="236"/>
    </location>
</feature>
<comment type="caution">
    <text evidence="3">The sequence shown here is derived from an EMBL/GenBank/DDBJ whole genome shotgun (WGS) entry which is preliminary data.</text>
</comment>
<feature type="region of interest" description="Disordered" evidence="1">
    <location>
        <begin position="1"/>
        <end position="50"/>
    </location>
</feature>
<accession>A0AAV6I1J0</accession>
<evidence type="ECO:0000256" key="1">
    <source>
        <dbReference type="SAM" id="MobiDB-lite"/>
    </source>
</evidence>
<organism evidence="3 4">
    <name type="scientific">Rhododendron griersonianum</name>
    <dbReference type="NCBI Taxonomy" id="479676"/>
    <lineage>
        <taxon>Eukaryota</taxon>
        <taxon>Viridiplantae</taxon>
        <taxon>Streptophyta</taxon>
        <taxon>Embryophyta</taxon>
        <taxon>Tracheophyta</taxon>
        <taxon>Spermatophyta</taxon>
        <taxon>Magnoliopsida</taxon>
        <taxon>eudicotyledons</taxon>
        <taxon>Gunneridae</taxon>
        <taxon>Pentapetalae</taxon>
        <taxon>asterids</taxon>
        <taxon>Ericales</taxon>
        <taxon>Ericaceae</taxon>
        <taxon>Ericoideae</taxon>
        <taxon>Rhodoreae</taxon>
        <taxon>Rhododendron</taxon>
    </lineage>
</organism>
<feature type="compositionally biased region" description="Polar residues" evidence="1">
    <location>
        <begin position="1"/>
        <end position="10"/>
    </location>
</feature>
<gene>
    <name evidence="3" type="ORF">RHGRI_033893</name>
</gene>
<dbReference type="PANTHER" id="PTHR46328:SF34">
    <property type="entry name" value="PROTEIN FAR1-RELATED SEQUENCE 5-LIKE"/>
    <property type="match status" value="1"/>
</dbReference>
<dbReference type="Proteomes" id="UP000823749">
    <property type="component" value="Chromosome 12"/>
</dbReference>
<sequence length="268" mass="30716">MAMDSSQQGATAIPLWQDQPPSELPEDSTENLPESSPTRMEDDGREEDVKENEDLYKRYLPCVKMEFESEQEAFDFYNEYARISGFCVRRHWRTLSKIDGILIARMFVCNKEGQKEKDKRSLVVEQPHKETRSNCLASMYVCKKKNGLKIKGTRRLKPWHERGRKRKKVASQSTTRLSEHIDHAATTTIVHGSSLKQPPDVYIPQMVSYEDGSQSIASSSQASHNPQTLKELSFDPTSHSSWGGNNFMDNEAFWEMLSYSGCPQKNLK</sequence>
<evidence type="ECO:0000313" key="3">
    <source>
        <dbReference type="EMBL" id="KAG5521480.1"/>
    </source>
</evidence>
<dbReference type="InterPro" id="IPR004330">
    <property type="entry name" value="FAR1_DNA_bnd_dom"/>
</dbReference>
<evidence type="ECO:0000313" key="4">
    <source>
        <dbReference type="Proteomes" id="UP000823749"/>
    </source>
</evidence>
<dbReference type="EMBL" id="JACTNZ010000012">
    <property type="protein sequence ID" value="KAG5521480.1"/>
    <property type="molecule type" value="Genomic_DNA"/>
</dbReference>
<feature type="region of interest" description="Disordered" evidence="1">
    <location>
        <begin position="160"/>
        <end position="180"/>
    </location>
</feature>